<dbReference type="InterPro" id="IPR037914">
    <property type="entry name" value="SpoVT-AbrB_sf"/>
</dbReference>
<dbReference type="EMBL" id="PDEP01000013">
    <property type="protein sequence ID" value="PEN05523.1"/>
    <property type="molecule type" value="Genomic_DNA"/>
</dbReference>
<dbReference type="Gene3D" id="2.10.260.10">
    <property type="match status" value="1"/>
</dbReference>
<protein>
    <submittedName>
        <fullName evidence="1">AbrB/MazE/SpoVT family DNA-binding domain-containing protein</fullName>
    </submittedName>
</protein>
<dbReference type="RefSeq" id="WP_098062985.1">
    <property type="nucleotide sequence ID" value="NZ_PDEP01000013.1"/>
</dbReference>
<dbReference type="GO" id="GO:0003677">
    <property type="term" value="F:DNA binding"/>
    <property type="evidence" value="ECO:0007669"/>
    <property type="project" value="UniProtKB-KW"/>
</dbReference>
<comment type="caution">
    <text evidence="1">The sequence shown here is derived from an EMBL/GenBank/DDBJ whole genome shotgun (WGS) entry which is preliminary data.</text>
</comment>
<accession>A0A2H3NJ35</accession>
<dbReference type="OrthoDB" id="9795766at2"/>
<name>A0A2H3NJ35_9BACT</name>
<organism evidence="1 2">
    <name type="scientific">Longimonas halophila</name>
    <dbReference type="NCBI Taxonomy" id="1469170"/>
    <lineage>
        <taxon>Bacteria</taxon>
        <taxon>Pseudomonadati</taxon>
        <taxon>Rhodothermota</taxon>
        <taxon>Rhodothermia</taxon>
        <taxon>Rhodothermales</taxon>
        <taxon>Salisaetaceae</taxon>
        <taxon>Longimonas</taxon>
    </lineage>
</organism>
<evidence type="ECO:0000313" key="1">
    <source>
        <dbReference type="EMBL" id="PEN05523.1"/>
    </source>
</evidence>
<dbReference type="Proteomes" id="UP000221024">
    <property type="component" value="Unassembled WGS sequence"/>
</dbReference>
<evidence type="ECO:0000313" key="2">
    <source>
        <dbReference type="Proteomes" id="UP000221024"/>
    </source>
</evidence>
<reference evidence="1 2" key="1">
    <citation type="submission" date="2017-10" db="EMBL/GenBank/DDBJ databases">
        <title>Draft genome of Longimonas halophila.</title>
        <authorList>
            <person name="Goh K.M."/>
            <person name="Shamsir M.S."/>
            <person name="Lim S.W."/>
        </authorList>
    </citation>
    <scope>NUCLEOTIDE SEQUENCE [LARGE SCALE GENOMIC DNA]</scope>
    <source>
        <strain evidence="1 2">KCTC 42399</strain>
    </source>
</reference>
<sequence length="74" mass="8347">MAAKATTCRIDEEAKLTLPEEMMTRSRITKGDRVQIIETDQGLLITPYDPTLEEALELYKEGAESYNDALRDLA</sequence>
<dbReference type="AlphaFoldDB" id="A0A2H3NJ35"/>
<keyword evidence="2" id="KW-1185">Reference proteome</keyword>
<gene>
    <name evidence="1" type="ORF">CRI93_12555</name>
</gene>
<proteinExistence type="predicted"/>
<keyword evidence="1" id="KW-0238">DNA-binding</keyword>
<dbReference type="SUPFAM" id="SSF89447">
    <property type="entry name" value="AbrB/MazE/MraZ-like"/>
    <property type="match status" value="1"/>
</dbReference>